<evidence type="ECO:0000313" key="8">
    <source>
        <dbReference type="EMBL" id="KAH0433332.1"/>
    </source>
</evidence>
<evidence type="ECO:0000256" key="1">
    <source>
        <dbReference type="ARBA" id="ARBA00004123"/>
    </source>
</evidence>
<dbReference type="InterPro" id="IPR017887">
    <property type="entry name" value="TF_TCP_subgr"/>
</dbReference>
<dbReference type="Proteomes" id="UP000775213">
    <property type="component" value="Unassembled WGS sequence"/>
</dbReference>
<dbReference type="GO" id="GO:0043565">
    <property type="term" value="F:sequence-specific DNA binding"/>
    <property type="evidence" value="ECO:0007669"/>
    <property type="project" value="TreeGrafter"/>
</dbReference>
<reference evidence="8 9" key="1">
    <citation type="journal article" date="2021" name="Hortic Res">
        <title>Chromosome-scale assembly of the Dendrobium chrysotoxum genome enhances the understanding of orchid evolution.</title>
        <authorList>
            <person name="Zhang Y."/>
            <person name="Zhang G.Q."/>
            <person name="Zhang D."/>
            <person name="Liu X.D."/>
            <person name="Xu X.Y."/>
            <person name="Sun W.H."/>
            <person name="Yu X."/>
            <person name="Zhu X."/>
            <person name="Wang Z.W."/>
            <person name="Zhao X."/>
            <person name="Zhong W.Y."/>
            <person name="Chen H."/>
            <person name="Yin W.L."/>
            <person name="Huang T."/>
            <person name="Niu S.C."/>
            <person name="Liu Z.J."/>
        </authorList>
    </citation>
    <scope>NUCLEOTIDE SEQUENCE [LARGE SCALE GENOMIC DNA]</scope>
    <source>
        <strain evidence="8">Lindl</strain>
    </source>
</reference>
<evidence type="ECO:0000256" key="3">
    <source>
        <dbReference type="ARBA" id="ARBA00023125"/>
    </source>
</evidence>
<feature type="compositionally biased region" description="Basic and acidic residues" evidence="6">
    <location>
        <begin position="253"/>
        <end position="266"/>
    </location>
</feature>
<feature type="region of interest" description="Disordered" evidence="6">
    <location>
        <begin position="245"/>
        <end position="266"/>
    </location>
</feature>
<proteinExistence type="predicted"/>
<gene>
    <name evidence="8" type="ORF">IEQ34_027059</name>
</gene>
<feature type="compositionally biased region" description="Low complexity" evidence="6">
    <location>
        <begin position="31"/>
        <end position="45"/>
    </location>
</feature>
<keyword evidence="2" id="KW-0805">Transcription regulation</keyword>
<evidence type="ECO:0000259" key="7">
    <source>
        <dbReference type="PROSITE" id="PS51369"/>
    </source>
</evidence>
<dbReference type="InterPro" id="IPR005333">
    <property type="entry name" value="Transcription_factor_TCP"/>
</dbReference>
<feature type="domain" description="TCP" evidence="7">
    <location>
        <begin position="62"/>
        <end position="116"/>
    </location>
</feature>
<feature type="compositionally biased region" description="Basic and acidic residues" evidence="6">
    <location>
        <begin position="61"/>
        <end position="73"/>
    </location>
</feature>
<keyword evidence="5" id="KW-0539">Nucleus</keyword>
<evidence type="ECO:0000256" key="6">
    <source>
        <dbReference type="SAM" id="MobiDB-lite"/>
    </source>
</evidence>
<organism evidence="8 9">
    <name type="scientific">Dendrobium chrysotoxum</name>
    <name type="common">Orchid</name>
    <dbReference type="NCBI Taxonomy" id="161865"/>
    <lineage>
        <taxon>Eukaryota</taxon>
        <taxon>Viridiplantae</taxon>
        <taxon>Streptophyta</taxon>
        <taxon>Embryophyta</taxon>
        <taxon>Tracheophyta</taxon>
        <taxon>Spermatophyta</taxon>
        <taxon>Magnoliopsida</taxon>
        <taxon>Liliopsida</taxon>
        <taxon>Asparagales</taxon>
        <taxon>Orchidaceae</taxon>
        <taxon>Epidendroideae</taxon>
        <taxon>Malaxideae</taxon>
        <taxon>Dendrobiinae</taxon>
        <taxon>Dendrobium</taxon>
    </lineage>
</organism>
<dbReference type="AlphaFoldDB" id="A0AAV7FI91"/>
<protein>
    <recommendedName>
        <fullName evidence="7">TCP domain-containing protein</fullName>
    </recommendedName>
</protein>
<dbReference type="PANTHER" id="PTHR31072:SF170">
    <property type="entry name" value="TRANSCRIPTION FACTOR TCP15-RELATED"/>
    <property type="match status" value="1"/>
</dbReference>
<dbReference type="PROSITE" id="PS51369">
    <property type="entry name" value="TCP"/>
    <property type="match status" value="1"/>
</dbReference>
<comment type="caution">
    <text evidence="8">The sequence shown here is derived from an EMBL/GenBank/DDBJ whole genome shotgun (WGS) entry which is preliminary data.</text>
</comment>
<feature type="compositionally biased region" description="Polar residues" evidence="6">
    <location>
        <begin position="1"/>
        <end position="19"/>
    </location>
</feature>
<dbReference type="GO" id="GO:0005634">
    <property type="term" value="C:nucleus"/>
    <property type="evidence" value="ECO:0007669"/>
    <property type="project" value="UniProtKB-SubCell"/>
</dbReference>
<keyword evidence="9" id="KW-1185">Reference proteome</keyword>
<feature type="region of interest" description="Disordered" evidence="6">
    <location>
        <begin position="1"/>
        <end position="75"/>
    </location>
</feature>
<evidence type="ECO:0000256" key="2">
    <source>
        <dbReference type="ARBA" id="ARBA00023015"/>
    </source>
</evidence>
<evidence type="ECO:0000256" key="5">
    <source>
        <dbReference type="ARBA" id="ARBA00023242"/>
    </source>
</evidence>
<keyword evidence="4" id="KW-0804">Transcription</keyword>
<dbReference type="GO" id="GO:0003700">
    <property type="term" value="F:DNA-binding transcription factor activity"/>
    <property type="evidence" value="ECO:0007669"/>
    <property type="project" value="InterPro"/>
</dbReference>
<comment type="subcellular location">
    <subcellularLocation>
        <location evidence="1">Nucleus</location>
    </subcellularLocation>
</comment>
<accession>A0AAV7FI91</accession>
<keyword evidence="3" id="KW-0238">DNA-binding</keyword>
<dbReference type="Pfam" id="PF03634">
    <property type="entry name" value="TCP"/>
    <property type="match status" value="1"/>
</dbReference>
<evidence type="ECO:0000313" key="9">
    <source>
        <dbReference type="Proteomes" id="UP000775213"/>
    </source>
</evidence>
<evidence type="ECO:0000256" key="4">
    <source>
        <dbReference type="ARBA" id="ARBA00023163"/>
    </source>
</evidence>
<dbReference type="PANTHER" id="PTHR31072">
    <property type="entry name" value="TRANSCRIPTION FACTOR TCP4-RELATED"/>
    <property type="match status" value="1"/>
</dbReference>
<name>A0AAV7FI91_DENCH</name>
<dbReference type="EMBL" id="JAGFBR010000818">
    <property type="protein sequence ID" value="KAH0433332.1"/>
    <property type="molecule type" value="Genomic_DNA"/>
</dbReference>
<sequence length="266" mass="28556">MDKEPTSVTELTTRRSNFPLQLLQKKESEDLSISSSSSSSSLHPLSLPPEPPKKPAPKRNSTKDRHTKVDGRGRRIRMPALCAARVFQLTRELGHKSDGETIEWLLQQAEPAVIAATGTGTIPANFTSLNISLRSSGSSISAGPSHRLHSSAAPPPVRLLSDWGWDQELMAGYTTAPAAHFFPAGAEPVWPSYATATMFREFMNFPSAAPMTLLQGQQQLSGGGSGSGGGEGHLGILAALNSYRAVEAGNQDEPERNDHRMTSNDS</sequence>